<evidence type="ECO:0000256" key="5">
    <source>
        <dbReference type="ARBA" id="ARBA00022679"/>
    </source>
</evidence>
<evidence type="ECO:0000256" key="4">
    <source>
        <dbReference type="ARBA" id="ARBA00022516"/>
    </source>
</evidence>
<evidence type="ECO:0000256" key="1">
    <source>
        <dbReference type="ARBA" id="ARBA00005017"/>
    </source>
</evidence>
<dbReference type="InterPro" id="IPR035102">
    <property type="entry name" value="Phosphomevalonate_kinase"/>
</dbReference>
<dbReference type="VEuPathDB" id="FungiDB:PHYBLDRAFT_69368"/>
<feature type="domain" description="GHMP kinase N-terminal" evidence="14">
    <location>
        <begin position="161"/>
        <end position="223"/>
    </location>
</feature>
<dbReference type="GO" id="GO:0004631">
    <property type="term" value="F:phosphomevalonate kinase activity"/>
    <property type="evidence" value="ECO:0007669"/>
    <property type="project" value="UniProtKB-UniRule"/>
</dbReference>
<dbReference type="PANTHER" id="PTHR31814:SF2">
    <property type="entry name" value="PHOSPHOMEVALONATE KINASE"/>
    <property type="match status" value="1"/>
</dbReference>
<dbReference type="GO" id="GO:0019287">
    <property type="term" value="P:isopentenyl diphosphate biosynthetic process, mevalonate pathway"/>
    <property type="evidence" value="ECO:0007669"/>
    <property type="project" value="UniProtKB-UniRule"/>
</dbReference>
<accession>A0A167K8W2</accession>
<dbReference type="Gene3D" id="3.30.70.890">
    <property type="entry name" value="GHMP kinase, C-terminal domain"/>
    <property type="match status" value="1"/>
</dbReference>
<evidence type="ECO:0000256" key="12">
    <source>
        <dbReference type="ARBA" id="ARBA00029326"/>
    </source>
</evidence>
<dbReference type="Proteomes" id="UP000077315">
    <property type="component" value="Unassembled WGS sequence"/>
</dbReference>
<dbReference type="STRING" id="763407.A0A167K8W2"/>
<evidence type="ECO:0000256" key="8">
    <source>
        <dbReference type="ARBA" id="ARBA00022840"/>
    </source>
</evidence>
<evidence type="ECO:0000256" key="11">
    <source>
        <dbReference type="ARBA" id="ARBA00023221"/>
    </source>
</evidence>
<comment type="similarity">
    <text evidence="2 13">Belongs to the GHMP kinase family. Mevalonate kinase subfamily.</text>
</comment>
<dbReference type="InterPro" id="IPR006204">
    <property type="entry name" value="GHMP_kinase_N_dom"/>
</dbReference>
<dbReference type="Pfam" id="PF00288">
    <property type="entry name" value="GHMP_kinases_N"/>
    <property type="match status" value="1"/>
</dbReference>
<keyword evidence="4 13" id="KW-0444">Lipid biosynthesis</keyword>
<dbReference type="SUPFAM" id="SSF54211">
    <property type="entry name" value="Ribosomal protein S5 domain 2-like"/>
    <property type="match status" value="1"/>
</dbReference>
<evidence type="ECO:0000256" key="6">
    <source>
        <dbReference type="ARBA" id="ARBA00022741"/>
    </source>
</evidence>
<evidence type="ECO:0000256" key="10">
    <source>
        <dbReference type="ARBA" id="ARBA00023098"/>
    </source>
</evidence>
<evidence type="ECO:0000256" key="7">
    <source>
        <dbReference type="ARBA" id="ARBA00022777"/>
    </source>
</evidence>
<dbReference type="InParanoid" id="A0A167K8W2"/>
<gene>
    <name evidence="16" type="ORF">PHYBLDRAFT_69368</name>
</gene>
<evidence type="ECO:0000313" key="16">
    <source>
        <dbReference type="EMBL" id="OAD67499.1"/>
    </source>
</evidence>
<reference evidence="17" key="1">
    <citation type="submission" date="2015-06" db="EMBL/GenBank/DDBJ databases">
        <title>Expansion of signal transduction pathways in fungi by whole-genome duplication.</title>
        <authorList>
            <consortium name="DOE Joint Genome Institute"/>
            <person name="Corrochano L.M."/>
            <person name="Kuo A."/>
            <person name="Marcet-Houben M."/>
            <person name="Polaino S."/>
            <person name="Salamov A."/>
            <person name="Villalobos J.M."/>
            <person name="Alvarez M.I."/>
            <person name="Avalos J."/>
            <person name="Benito E.P."/>
            <person name="Benoit I."/>
            <person name="Burger G."/>
            <person name="Camino L.P."/>
            <person name="Canovas D."/>
            <person name="Cerda-Olmedo E."/>
            <person name="Cheng J.-F."/>
            <person name="Dominguez A."/>
            <person name="Elias M."/>
            <person name="Eslava A.P."/>
            <person name="Glaser F."/>
            <person name="Grimwood J."/>
            <person name="Gutierrez G."/>
            <person name="Heitman J."/>
            <person name="Henrissat B."/>
            <person name="Iturriaga E.A."/>
            <person name="Lang B.F."/>
            <person name="Lavin J.L."/>
            <person name="Lee S."/>
            <person name="Li W."/>
            <person name="Lindquist E."/>
            <person name="Lopez-Garcia S."/>
            <person name="Luque E.M."/>
            <person name="Marcos A.T."/>
            <person name="Martin J."/>
            <person name="McCluskey K."/>
            <person name="Medina H.R."/>
            <person name="Miralles-Duran A."/>
            <person name="Miyazaki A."/>
            <person name="Munoz-Torres E."/>
            <person name="Oguiza J.A."/>
            <person name="Ohm R."/>
            <person name="Olmedo M."/>
            <person name="Orejas M."/>
            <person name="Ortiz-Castellanos L."/>
            <person name="Pisabarro A.G."/>
            <person name="Rodriguez-Romero J."/>
            <person name="Ruiz-Herrera J."/>
            <person name="Ruiz-Vazquez R."/>
            <person name="Sanz C."/>
            <person name="Schackwitz W."/>
            <person name="Schmutz J."/>
            <person name="Shahriari M."/>
            <person name="Shelest E."/>
            <person name="Silva-Franco F."/>
            <person name="Soanes D."/>
            <person name="Syed K."/>
            <person name="Tagua V.G."/>
            <person name="Talbot N.J."/>
            <person name="Thon M."/>
            <person name="De vries R.P."/>
            <person name="Wiebenga A."/>
            <person name="Yadav J.S."/>
            <person name="Braun E.L."/>
            <person name="Baker S."/>
            <person name="Garre V."/>
            <person name="Horwitz B."/>
            <person name="Torres-Martinez S."/>
            <person name="Idnurm A."/>
            <person name="Herrera-Estrella A."/>
            <person name="Gabaldon T."/>
            <person name="Grigoriev I.V."/>
        </authorList>
    </citation>
    <scope>NUCLEOTIDE SEQUENCE [LARGE SCALE GENOMIC DNA]</scope>
    <source>
        <strain evidence="17">NRRL 1555(-)</strain>
    </source>
</reference>
<dbReference type="Pfam" id="PF08544">
    <property type="entry name" value="GHMP_kinases_C"/>
    <property type="match status" value="1"/>
</dbReference>
<dbReference type="OrthoDB" id="10262935at2759"/>
<evidence type="ECO:0000256" key="9">
    <source>
        <dbReference type="ARBA" id="ARBA00022955"/>
    </source>
</evidence>
<evidence type="ECO:0000256" key="3">
    <source>
        <dbReference type="ARBA" id="ARBA00012958"/>
    </source>
</evidence>
<dbReference type="EMBL" id="KV440999">
    <property type="protein sequence ID" value="OAD67499.1"/>
    <property type="molecule type" value="Genomic_DNA"/>
</dbReference>
<evidence type="ECO:0000259" key="15">
    <source>
        <dbReference type="Pfam" id="PF08544"/>
    </source>
</evidence>
<protein>
    <recommendedName>
        <fullName evidence="3 13">Phosphomevalonate kinase</fullName>
        <ecNumber evidence="3 13">2.7.4.2</ecNumber>
    </recommendedName>
</protein>
<keyword evidence="17" id="KW-1185">Reference proteome</keyword>
<evidence type="ECO:0000256" key="2">
    <source>
        <dbReference type="ARBA" id="ARBA00006495"/>
    </source>
</evidence>
<proteinExistence type="inferred from homology"/>
<keyword evidence="8" id="KW-0067">ATP-binding</keyword>
<keyword evidence="9 13" id="KW-0752">Steroid biosynthesis</keyword>
<dbReference type="AlphaFoldDB" id="A0A167K8W2"/>
<dbReference type="RefSeq" id="XP_018285539.1">
    <property type="nucleotide sequence ID" value="XM_018442084.1"/>
</dbReference>
<dbReference type="InterPro" id="IPR036554">
    <property type="entry name" value="GHMP_kinase_C_sf"/>
</dbReference>
<dbReference type="GeneID" id="29002990"/>
<keyword evidence="10 13" id="KW-0443">Lipid metabolism</keyword>
<feature type="domain" description="GHMP kinase C-terminal" evidence="15">
    <location>
        <begin position="368"/>
        <end position="437"/>
    </location>
</feature>
<dbReference type="InterPro" id="IPR016005">
    <property type="entry name" value="Erg8"/>
</dbReference>
<comment type="catalytic activity">
    <reaction evidence="12">
        <text>(R)-5-phosphomevalonate + ATP = (R)-5-diphosphomevalonate + ADP</text>
        <dbReference type="Rhea" id="RHEA:16341"/>
        <dbReference type="ChEBI" id="CHEBI:30616"/>
        <dbReference type="ChEBI" id="CHEBI:57557"/>
        <dbReference type="ChEBI" id="CHEBI:58146"/>
        <dbReference type="ChEBI" id="CHEBI:456216"/>
        <dbReference type="EC" id="2.7.4.2"/>
    </reaction>
    <physiologicalReaction direction="left-to-right" evidence="12">
        <dbReference type="Rhea" id="RHEA:16342"/>
    </physiologicalReaction>
</comment>
<dbReference type="FunCoup" id="A0A167K8W2">
    <property type="interactions" value="99"/>
</dbReference>
<sequence length="472" mass="51102">MTLSHTIASAPGKVLLTGGYLVLEQQFQGLVVGTSARFYTIITPSDEPGIQVRSPQFDGGNWHYTLTVQPDFQLTPSSSGTSRNPFVEASLRFTLALVREKVGRSAFGVLSTDCIITILGDNDFYSQQAQLEKLGLDSSYGSLAGLPPFADTMTSLKDVHKTGLGSSAALTTSLVAALCAHFKAVDLDNQKDRTLVHNLAQFVHCFAQGKVGSGFDVSAAVWGSHRYRRFNPQVLASIMDQQVDGTLLLKHLSADSFGWDNEVAPFKLPPGFDLILADIDAGSHTPTLVGKVLAWRKANPTTANALWVELGSYNSKVEQVLRDLTTAEQKEPVLYKAVIEKCSRHKASEWASLPETNEVISKMVQLVHNFGHVRRLLREMSQLSEVPIEPIEQTQLLEACLEVEGTVIAGVPGAGGYDAIFCIVLSDKAKQQVRQVWQGWSALSVGPLLSKADSKGVTLVELADVPGLANSL</sequence>
<dbReference type="GO" id="GO:0005777">
    <property type="term" value="C:peroxisome"/>
    <property type="evidence" value="ECO:0007669"/>
    <property type="project" value="TreeGrafter"/>
</dbReference>
<evidence type="ECO:0000256" key="13">
    <source>
        <dbReference type="PIRNR" id="PIRNR017288"/>
    </source>
</evidence>
<dbReference type="UniPathway" id="UPA00057">
    <property type="reaction ID" value="UER00099"/>
</dbReference>
<dbReference type="GO" id="GO:0006696">
    <property type="term" value="P:ergosterol biosynthetic process"/>
    <property type="evidence" value="ECO:0007669"/>
    <property type="project" value="TreeGrafter"/>
</dbReference>
<dbReference type="GO" id="GO:0005524">
    <property type="term" value="F:ATP binding"/>
    <property type="evidence" value="ECO:0007669"/>
    <property type="project" value="UniProtKB-UniRule"/>
</dbReference>
<name>A0A167K8W2_PHYB8</name>
<dbReference type="EC" id="2.7.4.2" evidence="3 13"/>
<dbReference type="PIRSF" id="PIRSF017288">
    <property type="entry name" value="PMK_GHMP_euk"/>
    <property type="match status" value="1"/>
</dbReference>
<comment type="pathway">
    <text evidence="1 13">Isoprenoid biosynthesis; isopentenyl diphosphate biosynthesis via mevalonate pathway; isopentenyl diphosphate from (R)-mevalonate: step 2/3.</text>
</comment>
<dbReference type="PANTHER" id="PTHR31814">
    <property type="match status" value="1"/>
</dbReference>
<dbReference type="InterPro" id="IPR013750">
    <property type="entry name" value="GHMP_kinase_C_dom"/>
</dbReference>
<keyword evidence="11 13" id="KW-0753">Steroid metabolism</keyword>
<keyword evidence="5 13" id="KW-0808">Transferase</keyword>
<evidence type="ECO:0000313" key="17">
    <source>
        <dbReference type="Proteomes" id="UP000077315"/>
    </source>
</evidence>
<organism evidence="16 17">
    <name type="scientific">Phycomyces blakesleeanus (strain ATCC 8743b / DSM 1359 / FGSC 10004 / NBRC 33097 / NRRL 1555)</name>
    <dbReference type="NCBI Taxonomy" id="763407"/>
    <lineage>
        <taxon>Eukaryota</taxon>
        <taxon>Fungi</taxon>
        <taxon>Fungi incertae sedis</taxon>
        <taxon>Mucoromycota</taxon>
        <taxon>Mucoromycotina</taxon>
        <taxon>Mucoromycetes</taxon>
        <taxon>Mucorales</taxon>
        <taxon>Phycomycetaceae</taxon>
        <taxon>Phycomyces</taxon>
    </lineage>
</organism>
<dbReference type="Gene3D" id="3.30.230.10">
    <property type="match status" value="1"/>
</dbReference>
<dbReference type="GO" id="GO:0010142">
    <property type="term" value="P:farnesyl diphosphate biosynthetic process, mevalonate pathway"/>
    <property type="evidence" value="ECO:0007669"/>
    <property type="project" value="TreeGrafter"/>
</dbReference>
<evidence type="ECO:0000259" key="14">
    <source>
        <dbReference type="Pfam" id="PF00288"/>
    </source>
</evidence>
<keyword evidence="6" id="KW-0547">Nucleotide-binding</keyword>
<keyword evidence="7 13" id="KW-0418">Kinase</keyword>
<dbReference type="InterPro" id="IPR014721">
    <property type="entry name" value="Ribsml_uS5_D2-typ_fold_subgr"/>
</dbReference>
<dbReference type="InterPro" id="IPR020568">
    <property type="entry name" value="Ribosomal_Su5_D2-typ_SF"/>
</dbReference>